<dbReference type="GO" id="GO:0008234">
    <property type="term" value="F:cysteine-type peptidase activity"/>
    <property type="evidence" value="ECO:0007669"/>
    <property type="project" value="UniProtKB-KW"/>
</dbReference>
<proteinExistence type="inferred from homology"/>
<evidence type="ECO:0000256" key="5">
    <source>
        <dbReference type="SAM" id="MobiDB-lite"/>
    </source>
</evidence>
<feature type="region of interest" description="Disordered" evidence="5">
    <location>
        <begin position="218"/>
        <end position="237"/>
    </location>
</feature>
<comment type="similarity">
    <text evidence="1">Belongs to the peptidase C48 family.</text>
</comment>
<sequence>MANDDAIVLSFGDSLLLKSDLDLLAEPNWINDKLIGFAYEYYEREQFNHSADRLALLNPSLVQIIRFAAAGDLQVSLESLQLPSKQFVFVPVNDNSDTSKVGGMHWSLLVYVRSKQEFQHYDSFRGTNQAVAKKLMDKLQPIVQAPKGKLRFVEMDCPHQENCYDCGMFVLANTEHLIREFVECVSLDVGDVVNQQTVSDKRRQLVQLITSLGKDSMAELSNNDKGHDPAQPLSAAS</sequence>
<dbReference type="GO" id="GO:0006508">
    <property type="term" value="P:proteolysis"/>
    <property type="evidence" value="ECO:0007669"/>
    <property type="project" value="UniProtKB-KW"/>
</dbReference>
<feature type="domain" description="Ubiquitin-like protease family profile" evidence="6">
    <location>
        <begin position="14"/>
        <end position="177"/>
    </location>
</feature>
<dbReference type="InterPro" id="IPR044613">
    <property type="entry name" value="Nep1/2-like"/>
</dbReference>
<dbReference type="Gene3D" id="3.40.395.10">
    <property type="entry name" value="Adenoviral Proteinase, Chain A"/>
    <property type="match status" value="1"/>
</dbReference>
<evidence type="ECO:0000313" key="7">
    <source>
        <dbReference type="EMBL" id="KAK3761764.1"/>
    </source>
</evidence>
<dbReference type="AlphaFoldDB" id="A0AAE0Z2N3"/>
<keyword evidence="3" id="KW-0378">Hydrolase</keyword>
<dbReference type="GO" id="GO:0000338">
    <property type="term" value="P:protein deneddylation"/>
    <property type="evidence" value="ECO:0007669"/>
    <property type="project" value="TreeGrafter"/>
</dbReference>
<dbReference type="PANTHER" id="PTHR46468">
    <property type="entry name" value="SENTRIN-SPECIFIC PROTEASE 8"/>
    <property type="match status" value="1"/>
</dbReference>
<dbReference type="SUPFAM" id="SSF54001">
    <property type="entry name" value="Cysteine proteinases"/>
    <property type="match status" value="1"/>
</dbReference>
<evidence type="ECO:0000259" key="6">
    <source>
        <dbReference type="PROSITE" id="PS50600"/>
    </source>
</evidence>
<comment type="caution">
    <text evidence="7">The sequence shown here is derived from an EMBL/GenBank/DDBJ whole genome shotgun (WGS) entry which is preliminary data.</text>
</comment>
<evidence type="ECO:0000313" key="8">
    <source>
        <dbReference type="Proteomes" id="UP001283361"/>
    </source>
</evidence>
<keyword evidence="8" id="KW-1185">Reference proteome</keyword>
<dbReference type="Proteomes" id="UP001283361">
    <property type="component" value="Unassembled WGS sequence"/>
</dbReference>
<dbReference type="PANTHER" id="PTHR46468:SF1">
    <property type="entry name" value="SENTRIN-SPECIFIC PROTEASE 8"/>
    <property type="match status" value="1"/>
</dbReference>
<dbReference type="InterPro" id="IPR038765">
    <property type="entry name" value="Papain-like_cys_pep_sf"/>
</dbReference>
<organism evidence="7 8">
    <name type="scientific">Elysia crispata</name>
    <name type="common">lettuce slug</name>
    <dbReference type="NCBI Taxonomy" id="231223"/>
    <lineage>
        <taxon>Eukaryota</taxon>
        <taxon>Metazoa</taxon>
        <taxon>Spiralia</taxon>
        <taxon>Lophotrochozoa</taxon>
        <taxon>Mollusca</taxon>
        <taxon>Gastropoda</taxon>
        <taxon>Heterobranchia</taxon>
        <taxon>Euthyneura</taxon>
        <taxon>Panpulmonata</taxon>
        <taxon>Sacoglossa</taxon>
        <taxon>Placobranchoidea</taxon>
        <taxon>Plakobranchidae</taxon>
        <taxon>Elysia</taxon>
    </lineage>
</organism>
<protein>
    <recommendedName>
        <fullName evidence="6">Ubiquitin-like protease family profile domain-containing protein</fullName>
    </recommendedName>
</protein>
<evidence type="ECO:0000256" key="1">
    <source>
        <dbReference type="ARBA" id="ARBA00005234"/>
    </source>
</evidence>
<dbReference type="InterPro" id="IPR003653">
    <property type="entry name" value="Peptidase_C48_C"/>
</dbReference>
<evidence type="ECO:0000256" key="3">
    <source>
        <dbReference type="ARBA" id="ARBA00022801"/>
    </source>
</evidence>
<gene>
    <name evidence="7" type="ORF">RRG08_004210</name>
</gene>
<evidence type="ECO:0000256" key="4">
    <source>
        <dbReference type="ARBA" id="ARBA00022807"/>
    </source>
</evidence>
<dbReference type="PROSITE" id="PS50600">
    <property type="entry name" value="ULP_PROTEASE"/>
    <property type="match status" value="1"/>
</dbReference>
<name>A0AAE0Z2N3_9GAST</name>
<dbReference type="Pfam" id="PF02902">
    <property type="entry name" value="Peptidase_C48"/>
    <property type="match status" value="1"/>
</dbReference>
<keyword evidence="2" id="KW-0645">Protease</keyword>
<dbReference type="EMBL" id="JAWDGP010004848">
    <property type="protein sequence ID" value="KAK3761764.1"/>
    <property type="molecule type" value="Genomic_DNA"/>
</dbReference>
<evidence type="ECO:0000256" key="2">
    <source>
        <dbReference type="ARBA" id="ARBA00022670"/>
    </source>
</evidence>
<keyword evidence="4" id="KW-0788">Thiol protease</keyword>
<reference evidence="7" key="1">
    <citation type="journal article" date="2023" name="G3 (Bethesda)">
        <title>A reference genome for the long-term kleptoplast-retaining sea slug Elysia crispata morphotype clarki.</title>
        <authorList>
            <person name="Eastman K.E."/>
            <person name="Pendleton A.L."/>
            <person name="Shaikh M.A."/>
            <person name="Suttiyut T."/>
            <person name="Ogas R."/>
            <person name="Tomko P."/>
            <person name="Gavelis G."/>
            <person name="Widhalm J.R."/>
            <person name="Wisecaver J.H."/>
        </authorList>
    </citation>
    <scope>NUCLEOTIDE SEQUENCE</scope>
    <source>
        <strain evidence="7">ECLA1</strain>
    </source>
</reference>
<accession>A0AAE0Z2N3</accession>
<dbReference type="GO" id="GO:0019784">
    <property type="term" value="F:deNEDDylase activity"/>
    <property type="evidence" value="ECO:0007669"/>
    <property type="project" value="InterPro"/>
</dbReference>